<organism evidence="4 5">
    <name type="scientific">Cirrhinus mrigala</name>
    <name type="common">Mrigala</name>
    <dbReference type="NCBI Taxonomy" id="683832"/>
    <lineage>
        <taxon>Eukaryota</taxon>
        <taxon>Metazoa</taxon>
        <taxon>Chordata</taxon>
        <taxon>Craniata</taxon>
        <taxon>Vertebrata</taxon>
        <taxon>Euteleostomi</taxon>
        <taxon>Actinopterygii</taxon>
        <taxon>Neopterygii</taxon>
        <taxon>Teleostei</taxon>
        <taxon>Ostariophysi</taxon>
        <taxon>Cypriniformes</taxon>
        <taxon>Cyprinidae</taxon>
        <taxon>Labeoninae</taxon>
        <taxon>Labeonini</taxon>
        <taxon>Cirrhinus</taxon>
    </lineage>
</organism>
<sequence>PDFSVGRNASHVKSPSSPWLPLRQYVSSSVDPTSKQVGGVAITAKPVTLVDPDGSTRLRDSVREAPAQVQGHLVHICPFGHRCLCPACGECGFFWRRTQSSLSLHRDEIGILQFLFHRAEEERWVTTYPGSPILNRSVLKMLFKMLTPKRIISCIWHQDWFADIDLKDAHFHVSILPRHRPFLRFAFKGRAYQYKVLPFGLALSPRVFTKLTEGALAPLWEQGIRILNYLDDWLIIAHSWDLLCEHRDQVLQHLSLLGLQVNWEKSKLSPVQSISFLGMELDSVNMMARLTEERVHLIRHSTAFPLKTFQRLLGHMAAAAVVTSLGLLHMRLAPWPDPEMGTAPRHILDLTLIRVPRHVIVNTDASSTGWGAVCNGHAASGSWTGPRLQWHINCLELLAVFLALRR</sequence>
<dbReference type="CDD" id="cd03714">
    <property type="entry name" value="RT_DIRS1"/>
    <property type="match status" value="1"/>
</dbReference>
<comment type="caution">
    <text evidence="4">The sequence shown here is derived from an EMBL/GenBank/DDBJ whole genome shotgun (WGS) entry which is preliminary data.</text>
</comment>
<evidence type="ECO:0000313" key="5">
    <source>
        <dbReference type="Proteomes" id="UP001529510"/>
    </source>
</evidence>
<dbReference type="InterPro" id="IPR000477">
    <property type="entry name" value="RT_dom"/>
</dbReference>
<evidence type="ECO:0000256" key="2">
    <source>
        <dbReference type="ARBA" id="ARBA00012180"/>
    </source>
</evidence>
<feature type="domain" description="Reverse transcriptase" evidence="3">
    <location>
        <begin position="1"/>
        <end position="281"/>
    </location>
</feature>
<dbReference type="PANTHER" id="PTHR33050">
    <property type="entry name" value="REVERSE TRANSCRIPTASE DOMAIN-CONTAINING PROTEIN"/>
    <property type="match status" value="1"/>
</dbReference>
<dbReference type="EMBL" id="JAMKFB020000014">
    <property type="protein sequence ID" value="KAL0176423.1"/>
    <property type="molecule type" value="Genomic_DNA"/>
</dbReference>
<dbReference type="InterPro" id="IPR052055">
    <property type="entry name" value="Hepadnavirus_pol/RT"/>
</dbReference>
<comment type="similarity">
    <text evidence="1">Belongs to the beta type-B retroviral polymerase family. HERV class-II K(HML-2) pol subfamily.</text>
</comment>
<dbReference type="GO" id="GO:0004523">
    <property type="term" value="F:RNA-DNA hybrid ribonuclease activity"/>
    <property type="evidence" value="ECO:0007669"/>
    <property type="project" value="UniProtKB-EC"/>
</dbReference>
<dbReference type="PANTHER" id="PTHR33050:SF7">
    <property type="entry name" value="RIBONUCLEASE H"/>
    <property type="match status" value="1"/>
</dbReference>
<evidence type="ECO:0000256" key="1">
    <source>
        <dbReference type="ARBA" id="ARBA00010879"/>
    </source>
</evidence>
<feature type="non-terminal residue" evidence="4">
    <location>
        <position position="1"/>
    </location>
</feature>
<feature type="non-terminal residue" evidence="4">
    <location>
        <position position="406"/>
    </location>
</feature>
<keyword evidence="5" id="KW-1185">Reference proteome</keyword>
<dbReference type="Gene3D" id="3.10.10.10">
    <property type="entry name" value="HIV Type 1 Reverse Transcriptase, subunit A, domain 1"/>
    <property type="match status" value="1"/>
</dbReference>
<name>A0ABD0PQX2_CIRMR</name>
<proteinExistence type="inferred from homology"/>
<evidence type="ECO:0000259" key="3">
    <source>
        <dbReference type="PROSITE" id="PS50878"/>
    </source>
</evidence>
<accession>A0ABD0PQX2</accession>
<dbReference type="CDD" id="cd09275">
    <property type="entry name" value="RNase_HI_RT_DIRS1"/>
    <property type="match status" value="1"/>
</dbReference>
<gene>
    <name evidence="4" type="ORF">M9458_028753</name>
</gene>
<dbReference type="InterPro" id="IPR043128">
    <property type="entry name" value="Rev_trsase/Diguanyl_cyclase"/>
</dbReference>
<dbReference type="Gene3D" id="3.30.70.270">
    <property type="match status" value="1"/>
</dbReference>
<dbReference type="Proteomes" id="UP001529510">
    <property type="component" value="Unassembled WGS sequence"/>
</dbReference>
<dbReference type="InterPro" id="IPR043502">
    <property type="entry name" value="DNA/RNA_pol_sf"/>
</dbReference>
<dbReference type="SUPFAM" id="SSF56672">
    <property type="entry name" value="DNA/RNA polymerases"/>
    <property type="match status" value="1"/>
</dbReference>
<protein>
    <recommendedName>
        <fullName evidence="2">ribonuclease H</fullName>
        <ecNumber evidence="2">3.1.26.4</ecNumber>
    </recommendedName>
</protein>
<reference evidence="4 5" key="1">
    <citation type="submission" date="2024-05" db="EMBL/GenBank/DDBJ databases">
        <title>Genome sequencing and assembly of Indian major carp, Cirrhinus mrigala (Hamilton, 1822).</title>
        <authorList>
            <person name="Mohindra V."/>
            <person name="Chowdhury L.M."/>
            <person name="Lal K."/>
            <person name="Jena J.K."/>
        </authorList>
    </citation>
    <scope>NUCLEOTIDE SEQUENCE [LARGE SCALE GENOMIC DNA]</scope>
    <source>
        <strain evidence="4">CM1030</strain>
        <tissue evidence="4">Blood</tissue>
    </source>
</reference>
<dbReference type="Pfam" id="PF00078">
    <property type="entry name" value="RVT_1"/>
    <property type="match status" value="1"/>
</dbReference>
<dbReference type="EC" id="3.1.26.4" evidence="2"/>
<dbReference type="PROSITE" id="PS50878">
    <property type="entry name" value="RT_POL"/>
    <property type="match status" value="1"/>
</dbReference>
<dbReference type="AlphaFoldDB" id="A0ABD0PQX2"/>
<evidence type="ECO:0000313" key="4">
    <source>
        <dbReference type="EMBL" id="KAL0176423.1"/>
    </source>
</evidence>